<keyword evidence="2" id="KW-1185">Reference proteome</keyword>
<dbReference type="RefSeq" id="WP_204501597.1">
    <property type="nucleotide sequence ID" value="NZ_JAFBDR010000023.1"/>
</dbReference>
<protein>
    <recommendedName>
        <fullName evidence="3">XRE family transcriptional regulator</fullName>
    </recommendedName>
</protein>
<dbReference type="EMBL" id="JAFBDR010000023">
    <property type="protein sequence ID" value="MBM7572922.1"/>
    <property type="molecule type" value="Genomic_DNA"/>
</dbReference>
<gene>
    <name evidence="1" type="ORF">JOC48_003454</name>
</gene>
<organism evidence="1 2">
    <name type="scientific">Aquibacillus albus</name>
    <dbReference type="NCBI Taxonomy" id="1168171"/>
    <lineage>
        <taxon>Bacteria</taxon>
        <taxon>Bacillati</taxon>
        <taxon>Bacillota</taxon>
        <taxon>Bacilli</taxon>
        <taxon>Bacillales</taxon>
        <taxon>Bacillaceae</taxon>
        <taxon>Aquibacillus</taxon>
    </lineage>
</organism>
<reference evidence="1 2" key="1">
    <citation type="submission" date="2021-01" db="EMBL/GenBank/DDBJ databases">
        <title>Genomic Encyclopedia of Type Strains, Phase IV (KMG-IV): sequencing the most valuable type-strain genomes for metagenomic binning, comparative biology and taxonomic classification.</title>
        <authorList>
            <person name="Goeker M."/>
        </authorList>
    </citation>
    <scope>NUCLEOTIDE SEQUENCE [LARGE SCALE GENOMIC DNA]</scope>
    <source>
        <strain evidence="1 2">DSM 23711</strain>
    </source>
</reference>
<proteinExistence type="predicted"/>
<sequence length="83" mass="9492">MDNDLLMYCRIISGFKTRKEFAEALGVHPSSVTTRWETGTVPINERWKSKVFQLLASKGIGQEEIDLLSELKRGYGTNEKSER</sequence>
<evidence type="ECO:0000313" key="1">
    <source>
        <dbReference type="EMBL" id="MBM7572922.1"/>
    </source>
</evidence>
<dbReference type="Proteomes" id="UP001296943">
    <property type="component" value="Unassembled WGS sequence"/>
</dbReference>
<accession>A0ABS2N469</accession>
<dbReference type="InterPro" id="IPR010982">
    <property type="entry name" value="Lambda_DNA-bd_dom_sf"/>
</dbReference>
<name>A0ABS2N469_9BACI</name>
<evidence type="ECO:0000313" key="2">
    <source>
        <dbReference type="Proteomes" id="UP001296943"/>
    </source>
</evidence>
<comment type="caution">
    <text evidence="1">The sequence shown here is derived from an EMBL/GenBank/DDBJ whole genome shotgun (WGS) entry which is preliminary data.</text>
</comment>
<dbReference type="Gene3D" id="1.10.260.40">
    <property type="entry name" value="lambda repressor-like DNA-binding domains"/>
    <property type="match status" value="1"/>
</dbReference>
<evidence type="ECO:0008006" key="3">
    <source>
        <dbReference type="Google" id="ProtNLM"/>
    </source>
</evidence>